<feature type="compositionally biased region" description="Basic and acidic residues" evidence="1">
    <location>
        <begin position="1"/>
        <end position="12"/>
    </location>
</feature>
<keyword evidence="3" id="KW-1185">Reference proteome</keyword>
<evidence type="ECO:0000313" key="2">
    <source>
        <dbReference type="EMBL" id="KAF7835786.1"/>
    </source>
</evidence>
<evidence type="ECO:0000256" key="1">
    <source>
        <dbReference type="SAM" id="MobiDB-lite"/>
    </source>
</evidence>
<proteinExistence type="predicted"/>
<name>A0A835CBM9_9FABA</name>
<protein>
    <submittedName>
        <fullName evidence="2">Uncharacterized protein</fullName>
    </submittedName>
</protein>
<gene>
    <name evidence="2" type="ORF">G2W53_010645</name>
</gene>
<feature type="region of interest" description="Disordered" evidence="1">
    <location>
        <begin position="1"/>
        <end position="21"/>
    </location>
</feature>
<sequence>MREQIDRKRENGGIENGFRPYEEREEEVTIFDNGCGSKMKKKEAPFDHGDGPMILVPEELSTTEDFAANSRASSQMPNAMF</sequence>
<dbReference type="Proteomes" id="UP000634136">
    <property type="component" value="Unassembled WGS sequence"/>
</dbReference>
<dbReference type="EMBL" id="JAAIUW010000004">
    <property type="protein sequence ID" value="KAF7835786.1"/>
    <property type="molecule type" value="Genomic_DNA"/>
</dbReference>
<accession>A0A835CBM9</accession>
<evidence type="ECO:0000313" key="3">
    <source>
        <dbReference type="Proteomes" id="UP000634136"/>
    </source>
</evidence>
<comment type="caution">
    <text evidence="2">The sequence shown here is derived from an EMBL/GenBank/DDBJ whole genome shotgun (WGS) entry which is preliminary data.</text>
</comment>
<reference evidence="2" key="1">
    <citation type="submission" date="2020-09" db="EMBL/GenBank/DDBJ databases">
        <title>Genome-Enabled Discovery of Anthraquinone Biosynthesis in Senna tora.</title>
        <authorList>
            <person name="Kang S.-H."/>
            <person name="Pandey R.P."/>
            <person name="Lee C.-M."/>
            <person name="Sim J.-S."/>
            <person name="Jeong J.-T."/>
            <person name="Choi B.-S."/>
            <person name="Jung M."/>
            <person name="Ginzburg D."/>
            <person name="Zhao K."/>
            <person name="Won S.Y."/>
            <person name="Oh T.-J."/>
            <person name="Yu Y."/>
            <person name="Kim N.-H."/>
            <person name="Lee O.R."/>
            <person name="Lee T.-H."/>
            <person name="Bashyal P."/>
            <person name="Kim T.-S."/>
            <person name="Lee W.-H."/>
            <person name="Kawkins C."/>
            <person name="Kim C.-K."/>
            <person name="Kim J.S."/>
            <person name="Ahn B.O."/>
            <person name="Rhee S.Y."/>
            <person name="Sohng J.K."/>
        </authorList>
    </citation>
    <scope>NUCLEOTIDE SEQUENCE</scope>
    <source>
        <tissue evidence="2">Leaf</tissue>
    </source>
</reference>
<organism evidence="2 3">
    <name type="scientific">Senna tora</name>
    <dbReference type="NCBI Taxonomy" id="362788"/>
    <lineage>
        <taxon>Eukaryota</taxon>
        <taxon>Viridiplantae</taxon>
        <taxon>Streptophyta</taxon>
        <taxon>Embryophyta</taxon>
        <taxon>Tracheophyta</taxon>
        <taxon>Spermatophyta</taxon>
        <taxon>Magnoliopsida</taxon>
        <taxon>eudicotyledons</taxon>
        <taxon>Gunneridae</taxon>
        <taxon>Pentapetalae</taxon>
        <taxon>rosids</taxon>
        <taxon>fabids</taxon>
        <taxon>Fabales</taxon>
        <taxon>Fabaceae</taxon>
        <taxon>Caesalpinioideae</taxon>
        <taxon>Cassia clade</taxon>
        <taxon>Senna</taxon>
    </lineage>
</organism>
<dbReference type="AlphaFoldDB" id="A0A835CBM9"/>